<comment type="caution">
    <text evidence="1">The sequence shown here is derived from an EMBL/GenBank/DDBJ whole genome shotgun (WGS) entry which is preliminary data.</text>
</comment>
<dbReference type="EMBL" id="CM056811">
    <property type="protein sequence ID" value="KAJ8636202.1"/>
    <property type="molecule type" value="Genomic_DNA"/>
</dbReference>
<sequence>MGKRKSFEQKSVRGHEEEEDVKFAKRRNTLYKKAQELSILCGSDIAVVVISRTTGKVSTYGSPDPRTVIGRYQSQKKNVQDCARSGSGKAIMTKDEENTMKHLLVPYGEENLGTIPNPEPVSTEPFLLPGLMEIPSSSSYSSWMPSSSSIQSSQPLATSYGCGYGYGLDGLSYFDFDASCSGLIDPKFLNEEESGAPYGSASMMYSSSSFSSSGSGFVFSSSQGQGSGFHGLSAPDSQGCGLDPNFLNQDRGAQYDGSSIPISYSSSSSSSSSVSSVLPPSSSIDCLQPMETPPTGYGFDDPLSLDVAELEPSFDVGEFLDELDRSNPISPSSNGHGFNDDDPMLFEISSSSNGHGFSDDNPLFFDMIDDDPLVFDVNEFLK</sequence>
<evidence type="ECO:0000313" key="2">
    <source>
        <dbReference type="Proteomes" id="UP001234297"/>
    </source>
</evidence>
<proteinExistence type="predicted"/>
<protein>
    <submittedName>
        <fullName evidence="1">Uncharacterized protein</fullName>
    </submittedName>
</protein>
<dbReference type="Proteomes" id="UP001234297">
    <property type="component" value="Chromosome 3"/>
</dbReference>
<organism evidence="1 2">
    <name type="scientific">Persea americana</name>
    <name type="common">Avocado</name>
    <dbReference type="NCBI Taxonomy" id="3435"/>
    <lineage>
        <taxon>Eukaryota</taxon>
        <taxon>Viridiplantae</taxon>
        <taxon>Streptophyta</taxon>
        <taxon>Embryophyta</taxon>
        <taxon>Tracheophyta</taxon>
        <taxon>Spermatophyta</taxon>
        <taxon>Magnoliopsida</taxon>
        <taxon>Magnoliidae</taxon>
        <taxon>Laurales</taxon>
        <taxon>Lauraceae</taxon>
        <taxon>Persea</taxon>
    </lineage>
</organism>
<gene>
    <name evidence="1" type="ORF">MRB53_010469</name>
</gene>
<accession>A0ACC2LS30</accession>
<name>A0ACC2LS30_PERAE</name>
<reference evidence="1 2" key="1">
    <citation type="journal article" date="2022" name="Hortic Res">
        <title>A haplotype resolved chromosomal level avocado genome allows analysis of novel avocado genes.</title>
        <authorList>
            <person name="Nath O."/>
            <person name="Fletcher S.J."/>
            <person name="Hayward A."/>
            <person name="Shaw L.M."/>
            <person name="Masouleh A.K."/>
            <person name="Furtado A."/>
            <person name="Henry R.J."/>
            <person name="Mitter N."/>
        </authorList>
    </citation>
    <scope>NUCLEOTIDE SEQUENCE [LARGE SCALE GENOMIC DNA]</scope>
    <source>
        <strain evidence="2">cv. Hass</strain>
    </source>
</reference>
<evidence type="ECO:0000313" key="1">
    <source>
        <dbReference type="EMBL" id="KAJ8636202.1"/>
    </source>
</evidence>
<keyword evidence="2" id="KW-1185">Reference proteome</keyword>